<protein>
    <recommendedName>
        <fullName evidence="7">ABC transmembrane type-1 domain-containing protein</fullName>
    </recommendedName>
</protein>
<evidence type="ECO:0000313" key="6">
    <source>
        <dbReference type="Proteomes" id="UP001143548"/>
    </source>
</evidence>
<feature type="non-terminal residue" evidence="5">
    <location>
        <position position="1"/>
    </location>
</feature>
<keyword evidence="3 4" id="KW-0472">Membrane</keyword>
<feature type="transmembrane region" description="Helical" evidence="4">
    <location>
        <begin position="136"/>
        <end position="155"/>
    </location>
</feature>
<dbReference type="GO" id="GO:0005524">
    <property type="term" value="F:ATP binding"/>
    <property type="evidence" value="ECO:0007669"/>
    <property type="project" value="InterPro"/>
</dbReference>
<dbReference type="Proteomes" id="UP001143548">
    <property type="component" value="Unassembled WGS sequence"/>
</dbReference>
<dbReference type="EMBL" id="BROQ01000986">
    <property type="protein sequence ID" value="GKZ28158.1"/>
    <property type="molecule type" value="Genomic_DNA"/>
</dbReference>
<dbReference type="AlphaFoldDB" id="A0A9W6DTA8"/>
<name>A0A9W6DTA8_9EURO</name>
<evidence type="ECO:0000256" key="4">
    <source>
        <dbReference type="SAM" id="Phobius"/>
    </source>
</evidence>
<reference evidence="5" key="1">
    <citation type="submission" date="2022-07" db="EMBL/GenBank/DDBJ databases">
        <title>Taxonomy of Aspergillus series Nigri: significant species reduction supported by multi-species coalescent approaches.</title>
        <authorList>
            <person name="Bian C."/>
            <person name="Kusuya Y."/>
            <person name="Sklenar F."/>
            <person name="D'hooge E."/>
            <person name="Yaguchi T."/>
            <person name="Takahashi H."/>
            <person name="Hubka V."/>
        </authorList>
    </citation>
    <scope>NUCLEOTIDE SEQUENCE</scope>
    <source>
        <strain evidence="5">CBS 733.88</strain>
    </source>
</reference>
<dbReference type="Gene3D" id="3.40.50.300">
    <property type="entry name" value="P-loop containing nucleotide triphosphate hydrolases"/>
    <property type="match status" value="1"/>
</dbReference>
<comment type="caution">
    <text evidence="5">The sequence shown here is derived from an EMBL/GenBank/DDBJ whole genome shotgun (WGS) entry which is preliminary data.</text>
</comment>
<keyword evidence="2 4" id="KW-1133">Transmembrane helix</keyword>
<evidence type="ECO:0000256" key="2">
    <source>
        <dbReference type="ARBA" id="ARBA00022989"/>
    </source>
</evidence>
<evidence type="ECO:0000256" key="1">
    <source>
        <dbReference type="ARBA" id="ARBA00022692"/>
    </source>
</evidence>
<dbReference type="InterPro" id="IPR036640">
    <property type="entry name" value="ABC1_TM_sf"/>
</dbReference>
<keyword evidence="1 4" id="KW-0812">Transmembrane</keyword>
<proteinExistence type="predicted"/>
<evidence type="ECO:0000313" key="5">
    <source>
        <dbReference type="EMBL" id="GKZ28158.1"/>
    </source>
</evidence>
<dbReference type="Gene3D" id="1.20.1560.10">
    <property type="entry name" value="ABC transporter type 1, transmembrane domain"/>
    <property type="match status" value="1"/>
</dbReference>
<accession>A0A9W6DTA8</accession>
<evidence type="ECO:0000256" key="3">
    <source>
        <dbReference type="ARBA" id="ARBA00023136"/>
    </source>
</evidence>
<sequence>MKGGVDIEQGTHEELLNIEGGVYSGLVNAQKVELLDDDADTSDVTEELKEDLKPADELVRQTTNQDEKQSAKKNKGFFGTIGLFLYEQRALWRFYIPVVASAAGAGAAFPIQSWLFAKLIAVFQLTGQSLAHAANFWALMFFILALGTAASYGLMGYS</sequence>
<dbReference type="InterPro" id="IPR027417">
    <property type="entry name" value="P-loop_NTPase"/>
</dbReference>
<dbReference type="GO" id="GO:0016020">
    <property type="term" value="C:membrane"/>
    <property type="evidence" value="ECO:0007669"/>
    <property type="project" value="InterPro"/>
</dbReference>
<feature type="transmembrane region" description="Helical" evidence="4">
    <location>
        <begin position="94"/>
        <end position="116"/>
    </location>
</feature>
<gene>
    <name evidence="5" type="ORF">AbraCBS73388_011983</name>
</gene>
<organism evidence="5 6">
    <name type="scientific">Aspergillus brasiliensis</name>
    <dbReference type="NCBI Taxonomy" id="319629"/>
    <lineage>
        <taxon>Eukaryota</taxon>
        <taxon>Fungi</taxon>
        <taxon>Dikarya</taxon>
        <taxon>Ascomycota</taxon>
        <taxon>Pezizomycotina</taxon>
        <taxon>Eurotiomycetes</taxon>
        <taxon>Eurotiomycetidae</taxon>
        <taxon>Eurotiales</taxon>
        <taxon>Aspergillaceae</taxon>
        <taxon>Aspergillus</taxon>
        <taxon>Aspergillus subgen. Circumdati</taxon>
    </lineage>
</organism>
<evidence type="ECO:0008006" key="7">
    <source>
        <dbReference type="Google" id="ProtNLM"/>
    </source>
</evidence>
<dbReference type="SUPFAM" id="SSF90123">
    <property type="entry name" value="ABC transporter transmembrane region"/>
    <property type="match status" value="1"/>
</dbReference>